<organism evidence="2">
    <name type="scientific">uncultured Thiotrichaceae bacterium</name>
    <dbReference type="NCBI Taxonomy" id="298394"/>
    <lineage>
        <taxon>Bacteria</taxon>
        <taxon>Pseudomonadati</taxon>
        <taxon>Pseudomonadota</taxon>
        <taxon>Gammaproteobacteria</taxon>
        <taxon>Thiotrichales</taxon>
        <taxon>Thiotrichaceae</taxon>
        <taxon>environmental samples</taxon>
    </lineage>
</organism>
<dbReference type="PANTHER" id="PTHR11635:SF152">
    <property type="entry name" value="CAMP-DEPENDENT PROTEIN KINASE TYPE I REGULATORY SUBUNIT-RELATED"/>
    <property type="match status" value="1"/>
</dbReference>
<accession>A0A6S6SJD7</accession>
<evidence type="ECO:0000313" key="2">
    <source>
        <dbReference type="EMBL" id="CAA6808568.1"/>
    </source>
</evidence>
<dbReference type="Pfam" id="PF00027">
    <property type="entry name" value="cNMP_binding"/>
    <property type="match status" value="1"/>
</dbReference>
<dbReference type="Gene3D" id="2.60.120.10">
    <property type="entry name" value="Jelly Rolls"/>
    <property type="match status" value="1"/>
</dbReference>
<dbReference type="GO" id="GO:0034236">
    <property type="term" value="F:protein kinase A catalytic subunit binding"/>
    <property type="evidence" value="ECO:0007669"/>
    <property type="project" value="TreeGrafter"/>
</dbReference>
<name>A0A6S6SJD7_9GAMM</name>
<sequence length="162" mass="18149">MSDEQLASQVRNTCTEFCAALTQDEITQFVHYVSVVELGEREILANPGEIGDSFYLVIGGSIKLLQVDGNREFEVGQIDPGGMVGEMSFFDQQPRTVLLKARKNGAQLLKVNRQMYSRLKIEEPYISANLLEFVIRSLDALVRKLSEQNAELHKQVTGTTPK</sequence>
<dbReference type="PANTHER" id="PTHR11635">
    <property type="entry name" value="CAMP-DEPENDENT PROTEIN KINASE REGULATORY CHAIN"/>
    <property type="match status" value="1"/>
</dbReference>
<dbReference type="EMBL" id="CACVAT010000122">
    <property type="protein sequence ID" value="CAA6808568.1"/>
    <property type="molecule type" value="Genomic_DNA"/>
</dbReference>
<dbReference type="InterPro" id="IPR014710">
    <property type="entry name" value="RmlC-like_jellyroll"/>
</dbReference>
<dbReference type="AlphaFoldDB" id="A0A6S6SJD7"/>
<dbReference type="GO" id="GO:0005952">
    <property type="term" value="C:cAMP-dependent protein kinase complex"/>
    <property type="evidence" value="ECO:0007669"/>
    <property type="project" value="InterPro"/>
</dbReference>
<dbReference type="InterPro" id="IPR018490">
    <property type="entry name" value="cNMP-bd_dom_sf"/>
</dbReference>
<dbReference type="InterPro" id="IPR000595">
    <property type="entry name" value="cNMP-bd_dom"/>
</dbReference>
<gene>
    <name evidence="2" type="ORF">HELGO_WM31951</name>
</gene>
<dbReference type="PROSITE" id="PS50042">
    <property type="entry name" value="CNMP_BINDING_3"/>
    <property type="match status" value="1"/>
</dbReference>
<dbReference type="SMART" id="SM00100">
    <property type="entry name" value="cNMP"/>
    <property type="match status" value="1"/>
</dbReference>
<proteinExistence type="predicted"/>
<reference evidence="2" key="1">
    <citation type="submission" date="2020-01" db="EMBL/GenBank/DDBJ databases">
        <authorList>
            <person name="Meier V. D."/>
            <person name="Meier V D."/>
        </authorList>
    </citation>
    <scope>NUCLEOTIDE SEQUENCE</scope>
    <source>
        <strain evidence="2">HLG_WM_MAG_09</strain>
    </source>
</reference>
<dbReference type="CDD" id="cd00038">
    <property type="entry name" value="CAP_ED"/>
    <property type="match status" value="1"/>
</dbReference>
<feature type="domain" description="Cyclic nucleotide-binding" evidence="1">
    <location>
        <begin position="17"/>
        <end position="119"/>
    </location>
</feature>
<dbReference type="GO" id="GO:0004862">
    <property type="term" value="F:cAMP-dependent protein kinase inhibitor activity"/>
    <property type="evidence" value="ECO:0007669"/>
    <property type="project" value="TreeGrafter"/>
</dbReference>
<dbReference type="SUPFAM" id="SSF51206">
    <property type="entry name" value="cAMP-binding domain-like"/>
    <property type="match status" value="1"/>
</dbReference>
<evidence type="ECO:0000259" key="1">
    <source>
        <dbReference type="PROSITE" id="PS50042"/>
    </source>
</evidence>
<protein>
    <submittedName>
        <fullName evidence="2">Cyclic nucleotide-binding protein</fullName>
    </submittedName>
</protein>
<dbReference type="InterPro" id="IPR050503">
    <property type="entry name" value="cAMP-dep_PK_reg_su-like"/>
</dbReference>
<dbReference type="GO" id="GO:0005829">
    <property type="term" value="C:cytosol"/>
    <property type="evidence" value="ECO:0007669"/>
    <property type="project" value="TreeGrafter"/>
</dbReference>
<dbReference type="GO" id="GO:0030552">
    <property type="term" value="F:cAMP binding"/>
    <property type="evidence" value="ECO:0007669"/>
    <property type="project" value="TreeGrafter"/>
</dbReference>